<evidence type="ECO:0000313" key="3">
    <source>
        <dbReference type="Proteomes" id="UP000499080"/>
    </source>
</evidence>
<evidence type="ECO:0000313" key="2">
    <source>
        <dbReference type="EMBL" id="GBN29097.1"/>
    </source>
</evidence>
<sequence>KSIRCFKVHVLPKDVRLTELLDDPTLLVPWFGVVTSTSRFEATRELFGDGPRHYEPRSPALQTHQRKDV</sequence>
<reference evidence="2 3" key="1">
    <citation type="journal article" date="2019" name="Sci. Rep.">
        <title>Orb-weaving spider Araneus ventricosus genome elucidates the spidroin gene catalogue.</title>
        <authorList>
            <person name="Kono N."/>
            <person name="Nakamura H."/>
            <person name="Ohtoshi R."/>
            <person name="Moran D.A.P."/>
            <person name="Shinohara A."/>
            <person name="Yoshida Y."/>
            <person name="Fujiwara M."/>
            <person name="Mori M."/>
            <person name="Tomita M."/>
            <person name="Arakawa K."/>
        </authorList>
    </citation>
    <scope>NUCLEOTIDE SEQUENCE [LARGE SCALE GENOMIC DNA]</scope>
</reference>
<protein>
    <submittedName>
        <fullName evidence="2">Uncharacterized protein</fullName>
    </submittedName>
</protein>
<dbReference type="EMBL" id="BGPR01007732">
    <property type="protein sequence ID" value="GBN29097.1"/>
    <property type="molecule type" value="Genomic_DNA"/>
</dbReference>
<keyword evidence="3" id="KW-1185">Reference proteome</keyword>
<feature type="non-terminal residue" evidence="2">
    <location>
        <position position="1"/>
    </location>
</feature>
<gene>
    <name evidence="2" type="ORF">AVEN_33055_1</name>
</gene>
<proteinExistence type="predicted"/>
<evidence type="ECO:0000256" key="1">
    <source>
        <dbReference type="SAM" id="MobiDB-lite"/>
    </source>
</evidence>
<dbReference type="AlphaFoldDB" id="A0A4Y2MTD7"/>
<dbReference type="Proteomes" id="UP000499080">
    <property type="component" value="Unassembled WGS sequence"/>
</dbReference>
<comment type="caution">
    <text evidence="2">The sequence shown here is derived from an EMBL/GenBank/DDBJ whole genome shotgun (WGS) entry which is preliminary data.</text>
</comment>
<organism evidence="2 3">
    <name type="scientific">Araneus ventricosus</name>
    <name type="common">Orbweaver spider</name>
    <name type="synonym">Epeira ventricosa</name>
    <dbReference type="NCBI Taxonomy" id="182803"/>
    <lineage>
        <taxon>Eukaryota</taxon>
        <taxon>Metazoa</taxon>
        <taxon>Ecdysozoa</taxon>
        <taxon>Arthropoda</taxon>
        <taxon>Chelicerata</taxon>
        <taxon>Arachnida</taxon>
        <taxon>Araneae</taxon>
        <taxon>Araneomorphae</taxon>
        <taxon>Entelegynae</taxon>
        <taxon>Araneoidea</taxon>
        <taxon>Araneidae</taxon>
        <taxon>Araneus</taxon>
    </lineage>
</organism>
<name>A0A4Y2MTD7_ARAVE</name>
<accession>A0A4Y2MTD7</accession>
<feature type="region of interest" description="Disordered" evidence="1">
    <location>
        <begin position="48"/>
        <end position="69"/>
    </location>
</feature>